<sequence length="199" mass="23654">MQNLEEIELSDSSSEIHPNIDERSYKNWKRQQRQQEKQKLKNRETELKSLKILTEEQQKELSNIQSQLEPKYVVVEDDNNFKTSTEKLSDIDFCDELSELVKDSSINKFLEIVDENKINLDQFEEFVLYNLSENIKEGNDDAGLILCRLSLLTGYFRNQGADMMMKLQYELKDTKKKEKFDQELKDYYEQSKKAILNMK</sequence>
<reference evidence="3 4" key="1">
    <citation type="journal article" date="2013" name="BMC Genomics">
        <title>Genome sequencing and comparative genomics of honey bee microsporidia, Nosema apis reveal novel insights into host-parasite interactions.</title>
        <authorList>
            <person name="Chen Yp."/>
            <person name="Pettis J.S."/>
            <person name="Zhao Y."/>
            <person name="Liu X."/>
            <person name="Tallon L.J."/>
            <person name="Sadzewicz L.D."/>
            <person name="Li R."/>
            <person name="Zheng H."/>
            <person name="Huang S."/>
            <person name="Zhang X."/>
            <person name="Hamilton M.C."/>
            <person name="Pernal S.F."/>
            <person name="Melathopoulos A.P."/>
            <person name="Yan X."/>
            <person name="Evans J.D."/>
        </authorList>
    </citation>
    <scope>NUCLEOTIDE SEQUENCE [LARGE SCALE GENOMIC DNA]</scope>
    <source>
        <strain evidence="3 4">BRL 01</strain>
    </source>
</reference>
<dbReference type="Proteomes" id="UP000053780">
    <property type="component" value="Unassembled WGS sequence"/>
</dbReference>
<dbReference type="Pfam" id="PF03234">
    <property type="entry name" value="CDC37_N"/>
    <property type="match status" value="1"/>
</dbReference>
<feature type="domain" description="Cdc37 N-terminal" evidence="2">
    <location>
        <begin position="5"/>
        <end position="92"/>
    </location>
</feature>
<dbReference type="EMBL" id="KE647269">
    <property type="protein sequence ID" value="EQB60596.1"/>
    <property type="molecule type" value="Genomic_DNA"/>
</dbReference>
<dbReference type="InterPro" id="IPR013855">
    <property type="entry name" value="Cdc37_N_dom"/>
</dbReference>
<dbReference type="HOGENOM" id="CLU_113437_0_0_1"/>
<organism evidence="3 4">
    <name type="scientific">Vairimorpha apis BRL 01</name>
    <dbReference type="NCBI Taxonomy" id="1037528"/>
    <lineage>
        <taxon>Eukaryota</taxon>
        <taxon>Fungi</taxon>
        <taxon>Fungi incertae sedis</taxon>
        <taxon>Microsporidia</taxon>
        <taxon>Nosematidae</taxon>
        <taxon>Vairimorpha</taxon>
    </lineage>
</organism>
<protein>
    <recommendedName>
        <fullName evidence="2">Cdc37 N-terminal domain-containing protein</fullName>
    </recommendedName>
</protein>
<evidence type="ECO:0000313" key="4">
    <source>
        <dbReference type="Proteomes" id="UP000053780"/>
    </source>
</evidence>
<proteinExistence type="predicted"/>
<evidence type="ECO:0000313" key="3">
    <source>
        <dbReference type="EMBL" id="EQB60596.1"/>
    </source>
</evidence>
<dbReference type="AlphaFoldDB" id="T0MBN2"/>
<name>T0MBN2_9MICR</name>
<dbReference type="OrthoDB" id="440202at2759"/>
<dbReference type="GO" id="GO:0019901">
    <property type="term" value="F:protein kinase binding"/>
    <property type="evidence" value="ECO:0007669"/>
    <property type="project" value="InterPro"/>
</dbReference>
<accession>T0MBN2</accession>
<dbReference type="VEuPathDB" id="MicrosporidiaDB:NAPIS_ORF01836"/>
<gene>
    <name evidence="3" type="ORF">NAPIS_ORF01836</name>
</gene>
<keyword evidence="4" id="KW-1185">Reference proteome</keyword>
<evidence type="ECO:0000259" key="2">
    <source>
        <dbReference type="Pfam" id="PF03234"/>
    </source>
</evidence>
<evidence type="ECO:0000256" key="1">
    <source>
        <dbReference type="SAM" id="MobiDB-lite"/>
    </source>
</evidence>
<feature type="region of interest" description="Disordered" evidence="1">
    <location>
        <begin position="1"/>
        <end position="41"/>
    </location>
</feature>